<dbReference type="GeneID" id="87954759"/>
<accession>A0ABZ1CVW9</accession>
<feature type="region of interest" description="Disordered" evidence="1">
    <location>
        <begin position="159"/>
        <end position="322"/>
    </location>
</feature>
<dbReference type="EMBL" id="CP141883">
    <property type="protein sequence ID" value="WRT65683.1"/>
    <property type="molecule type" value="Genomic_DNA"/>
</dbReference>
<evidence type="ECO:0000313" key="4">
    <source>
        <dbReference type="Proteomes" id="UP001329825"/>
    </source>
</evidence>
<sequence length="337" mass="37103">MVLHWFLRGPPSSRIKKRGGSGSGITTTRPCPPISTETKWRGIGSEPKIAGSTGGFIGLISGIVIVLIILTFVGIYLRNRYRKRLPSKRTHNNPNPLPSLSFSRPSTDPYAQSSTQRQFQPEMDMELETDNEMEMDIGDTPKASKFNFTRPVYTRQRSSDWELPIDNPNNYIGKGKGKGRVDVKLPNEPSEVALPLRSKSPRPVSPSSTPRSRSNSANSISSTTSTPIRNDCKGRSGTLEVGPGPNLQTHGSIINPFENPYDETRLGPIPFGRQGSMSSFDSAESDGDGPEDRTRRFTNETPEGSSGGDDSDRSVRVSQIREGTRFVERFESKESLA</sequence>
<keyword evidence="2" id="KW-0472">Membrane</keyword>
<reference evidence="3 4" key="1">
    <citation type="submission" date="2024-01" db="EMBL/GenBank/DDBJ databases">
        <title>Comparative genomics of Cryptococcus and Kwoniella reveals pathogenesis evolution and contrasting modes of karyotype evolution via chromosome fusion or intercentromeric recombination.</title>
        <authorList>
            <person name="Coelho M.A."/>
            <person name="David-Palma M."/>
            <person name="Shea T."/>
            <person name="Bowers K."/>
            <person name="McGinley-Smith S."/>
            <person name="Mohammad A.W."/>
            <person name="Gnirke A."/>
            <person name="Yurkov A.M."/>
            <person name="Nowrousian M."/>
            <person name="Sun S."/>
            <person name="Cuomo C.A."/>
            <person name="Heitman J."/>
        </authorList>
    </citation>
    <scope>NUCLEOTIDE SEQUENCE [LARGE SCALE GENOMIC DNA]</scope>
    <source>
        <strain evidence="3">CBS 11374</strain>
    </source>
</reference>
<evidence type="ECO:0000313" key="3">
    <source>
        <dbReference type="EMBL" id="WRT65683.1"/>
    </source>
</evidence>
<evidence type="ECO:0000256" key="2">
    <source>
        <dbReference type="SAM" id="Phobius"/>
    </source>
</evidence>
<keyword evidence="2" id="KW-1133">Transmembrane helix</keyword>
<feature type="transmembrane region" description="Helical" evidence="2">
    <location>
        <begin position="56"/>
        <end position="77"/>
    </location>
</feature>
<dbReference type="Proteomes" id="UP001329825">
    <property type="component" value="Chromosome 3"/>
</dbReference>
<protein>
    <submittedName>
        <fullName evidence="3">Uncharacterized protein</fullName>
    </submittedName>
</protein>
<evidence type="ECO:0000256" key="1">
    <source>
        <dbReference type="SAM" id="MobiDB-lite"/>
    </source>
</evidence>
<keyword evidence="4" id="KW-1185">Reference proteome</keyword>
<proteinExistence type="predicted"/>
<feature type="compositionally biased region" description="Polar residues" evidence="1">
    <location>
        <begin position="92"/>
        <end position="119"/>
    </location>
</feature>
<gene>
    <name evidence="3" type="ORF">IL334_002628</name>
</gene>
<feature type="region of interest" description="Disordered" evidence="1">
    <location>
        <begin position="14"/>
        <end position="37"/>
    </location>
</feature>
<organism evidence="3 4">
    <name type="scientific">Kwoniella shivajii</name>
    <dbReference type="NCBI Taxonomy" id="564305"/>
    <lineage>
        <taxon>Eukaryota</taxon>
        <taxon>Fungi</taxon>
        <taxon>Dikarya</taxon>
        <taxon>Basidiomycota</taxon>
        <taxon>Agaricomycotina</taxon>
        <taxon>Tremellomycetes</taxon>
        <taxon>Tremellales</taxon>
        <taxon>Cryptococcaceae</taxon>
        <taxon>Kwoniella</taxon>
    </lineage>
</organism>
<keyword evidence="2" id="KW-0812">Transmembrane</keyword>
<name>A0ABZ1CVW9_9TREE</name>
<dbReference type="RefSeq" id="XP_062790423.1">
    <property type="nucleotide sequence ID" value="XM_062934372.1"/>
</dbReference>
<feature type="region of interest" description="Disordered" evidence="1">
    <location>
        <begin position="86"/>
        <end position="121"/>
    </location>
</feature>
<feature type="compositionally biased region" description="Low complexity" evidence="1">
    <location>
        <begin position="197"/>
        <end position="229"/>
    </location>
</feature>